<evidence type="ECO:0000313" key="5">
    <source>
        <dbReference type="Proteomes" id="UP000030744"/>
    </source>
</evidence>
<keyword evidence="2" id="KW-0472">Membrane</keyword>
<dbReference type="VEuPathDB" id="ToxoDB:EMH_0086400"/>
<name>U6KJM8_9EIME</name>
<feature type="compositionally biased region" description="Basic and acidic residues" evidence="1">
    <location>
        <begin position="239"/>
        <end position="261"/>
    </location>
</feature>
<feature type="signal peptide" evidence="3">
    <location>
        <begin position="1"/>
        <end position="17"/>
    </location>
</feature>
<keyword evidence="2" id="KW-0812">Transmembrane</keyword>
<dbReference type="EMBL" id="HG736024">
    <property type="protein sequence ID" value="CDJ36457.1"/>
    <property type="molecule type" value="Genomic_DNA"/>
</dbReference>
<keyword evidence="5" id="KW-1185">Reference proteome</keyword>
<gene>
    <name evidence="4" type="ORF">EMH_0086400</name>
</gene>
<proteinExistence type="predicted"/>
<organism evidence="4 5">
    <name type="scientific">Eimeria mitis</name>
    <dbReference type="NCBI Taxonomy" id="44415"/>
    <lineage>
        <taxon>Eukaryota</taxon>
        <taxon>Sar</taxon>
        <taxon>Alveolata</taxon>
        <taxon>Apicomplexa</taxon>
        <taxon>Conoidasida</taxon>
        <taxon>Coccidia</taxon>
        <taxon>Eucoccidiorida</taxon>
        <taxon>Eimeriorina</taxon>
        <taxon>Eimeriidae</taxon>
        <taxon>Eimeria</taxon>
    </lineage>
</organism>
<evidence type="ECO:0000256" key="2">
    <source>
        <dbReference type="SAM" id="Phobius"/>
    </source>
</evidence>
<protein>
    <recommendedName>
        <fullName evidence="6">Transmembrane protein</fullName>
    </recommendedName>
</protein>
<reference evidence="4" key="2">
    <citation type="submission" date="2013-10" db="EMBL/GenBank/DDBJ databases">
        <authorList>
            <person name="Aslett M."/>
        </authorList>
    </citation>
    <scope>NUCLEOTIDE SEQUENCE [LARGE SCALE GENOMIC DNA]</scope>
    <source>
        <strain evidence="4">Houghton</strain>
    </source>
</reference>
<dbReference type="GeneID" id="60404434"/>
<evidence type="ECO:0000313" key="4">
    <source>
        <dbReference type="EMBL" id="CDJ36457.1"/>
    </source>
</evidence>
<keyword evidence="3" id="KW-0732">Signal</keyword>
<evidence type="ECO:0008006" key="6">
    <source>
        <dbReference type="Google" id="ProtNLM"/>
    </source>
</evidence>
<dbReference type="OrthoDB" id="351168at2759"/>
<feature type="transmembrane region" description="Helical" evidence="2">
    <location>
        <begin position="66"/>
        <end position="86"/>
    </location>
</feature>
<dbReference type="Proteomes" id="UP000030744">
    <property type="component" value="Unassembled WGS sequence"/>
</dbReference>
<accession>U6KJM8</accession>
<evidence type="ECO:0000256" key="1">
    <source>
        <dbReference type="SAM" id="MobiDB-lite"/>
    </source>
</evidence>
<reference evidence="4" key="1">
    <citation type="submission" date="2013-10" db="EMBL/GenBank/DDBJ databases">
        <title>Genomic analysis of the causative agents of coccidiosis in chickens.</title>
        <authorList>
            <person name="Reid A.J."/>
            <person name="Blake D."/>
            <person name="Billington K."/>
            <person name="Browne H."/>
            <person name="Dunn M."/>
            <person name="Hung S."/>
            <person name="Kawahara F."/>
            <person name="Miranda-Saavedra D."/>
            <person name="Mourier T."/>
            <person name="Nagra H."/>
            <person name="Otto T.D."/>
            <person name="Rawlings N."/>
            <person name="Sanchez A."/>
            <person name="Sanders M."/>
            <person name="Subramaniam C."/>
            <person name="Tay Y."/>
            <person name="Dear P."/>
            <person name="Doerig C."/>
            <person name="Gruber A."/>
            <person name="Parkinson J."/>
            <person name="Shirley M."/>
            <person name="Wan K.L."/>
            <person name="Berriman M."/>
            <person name="Tomley F."/>
            <person name="Pain A."/>
        </authorList>
    </citation>
    <scope>NUCLEOTIDE SEQUENCE [LARGE SCALE GENOMIC DNA]</scope>
    <source>
        <strain evidence="4">Houghton</strain>
    </source>
</reference>
<keyword evidence="2" id="KW-1133">Transmembrane helix</keyword>
<evidence type="ECO:0000256" key="3">
    <source>
        <dbReference type="SAM" id="SignalP"/>
    </source>
</evidence>
<dbReference type="AlphaFoldDB" id="U6KJM8"/>
<feature type="chain" id="PRO_5004671630" description="Transmembrane protein" evidence="3">
    <location>
        <begin position="18"/>
        <end position="337"/>
    </location>
</feature>
<sequence length="337" mass="36322">MCRSVPLFLASLAFAVAVSNQLGNADASLSASEVALHHNEAQVRSEEVFAREASLKESGRRLKTSLAIASLVAAVAALVFVISRCFRGLESKRTFSVQGVVARRLAFEEGSDVEEEGACAPGYGFVGGIPVAKDASGAPTRVLVYVEDGKPYMHHPKTGRDIPLIVKHVEGVGLMLHEAGTHFDLEWVLYHPDEPKPSVGGESAGEGAEEGEEAAAGGEEEKGDSDSSSSDSEAEGGEEDKPRAEKIVYKPPEEEWTHDENPEFPYVVTIGGMPFEVDADNGELKRALLEVRHGQIVFIHPTFGQAMKLHLEEGDLRSSEGFTITELIEQIKQMGPQ</sequence>
<dbReference type="RefSeq" id="XP_037878745.1">
    <property type="nucleotide sequence ID" value="XM_038022891.1"/>
</dbReference>
<feature type="region of interest" description="Disordered" evidence="1">
    <location>
        <begin position="194"/>
        <end position="261"/>
    </location>
</feature>